<evidence type="ECO:0000256" key="1">
    <source>
        <dbReference type="ARBA" id="ARBA00001709"/>
    </source>
</evidence>
<dbReference type="Proteomes" id="UP000295281">
    <property type="component" value="Unassembled WGS sequence"/>
</dbReference>
<name>A0A4R6UXL2_9ACTN</name>
<dbReference type="EC" id="3.1.2.4" evidence="2"/>
<feature type="domain" description="Enoyl-CoA hydratase/isomerase" evidence="4">
    <location>
        <begin position="18"/>
        <end position="341"/>
    </location>
</feature>
<dbReference type="Pfam" id="PF16113">
    <property type="entry name" value="ECH_2"/>
    <property type="match status" value="1"/>
</dbReference>
<dbReference type="GO" id="GO:0005829">
    <property type="term" value="C:cytosol"/>
    <property type="evidence" value="ECO:0007669"/>
    <property type="project" value="TreeGrafter"/>
</dbReference>
<evidence type="ECO:0000313" key="5">
    <source>
        <dbReference type="EMBL" id="TDQ50315.1"/>
    </source>
</evidence>
<evidence type="ECO:0000256" key="2">
    <source>
        <dbReference type="ARBA" id="ARBA00011915"/>
    </source>
</evidence>
<dbReference type="AlphaFoldDB" id="A0A4R6UXL2"/>
<evidence type="ECO:0000313" key="6">
    <source>
        <dbReference type="Proteomes" id="UP000295281"/>
    </source>
</evidence>
<evidence type="ECO:0000256" key="3">
    <source>
        <dbReference type="ARBA" id="ARBA00022801"/>
    </source>
</evidence>
<protein>
    <recommendedName>
        <fullName evidence="2">3-hydroxyisobutyryl-CoA hydrolase</fullName>
        <ecNumber evidence="2">3.1.2.4</ecNumber>
    </recommendedName>
</protein>
<gene>
    <name evidence="5" type="ORF">EV190_11384</name>
</gene>
<organism evidence="5 6">
    <name type="scientific">Actinorugispora endophytica</name>
    <dbReference type="NCBI Taxonomy" id="1605990"/>
    <lineage>
        <taxon>Bacteria</taxon>
        <taxon>Bacillati</taxon>
        <taxon>Actinomycetota</taxon>
        <taxon>Actinomycetes</taxon>
        <taxon>Streptosporangiales</taxon>
        <taxon>Nocardiopsidaceae</taxon>
        <taxon>Actinorugispora</taxon>
    </lineage>
</organism>
<dbReference type="Gene3D" id="3.90.226.10">
    <property type="entry name" value="2-enoyl-CoA Hydratase, Chain A, domain 1"/>
    <property type="match status" value="1"/>
</dbReference>
<evidence type="ECO:0000259" key="4">
    <source>
        <dbReference type="Pfam" id="PF16113"/>
    </source>
</evidence>
<dbReference type="RefSeq" id="WP_166655470.1">
    <property type="nucleotide sequence ID" value="NZ_SNYN01000013.1"/>
</dbReference>
<dbReference type="GO" id="GO:0006574">
    <property type="term" value="P:L-valine catabolic process"/>
    <property type="evidence" value="ECO:0007669"/>
    <property type="project" value="TreeGrafter"/>
</dbReference>
<keyword evidence="3" id="KW-0378">Hydrolase</keyword>
<comment type="catalytic activity">
    <reaction evidence="1">
        <text>3-hydroxy-2-methylpropanoyl-CoA + H2O = 3-hydroxy-2-methylpropanoate + CoA + H(+)</text>
        <dbReference type="Rhea" id="RHEA:20888"/>
        <dbReference type="ChEBI" id="CHEBI:11805"/>
        <dbReference type="ChEBI" id="CHEBI:15377"/>
        <dbReference type="ChEBI" id="CHEBI:15378"/>
        <dbReference type="ChEBI" id="CHEBI:57287"/>
        <dbReference type="ChEBI" id="CHEBI:57340"/>
        <dbReference type="EC" id="3.1.2.4"/>
    </reaction>
</comment>
<dbReference type="PANTHER" id="PTHR43176:SF3">
    <property type="entry name" value="3-HYDROXYISOBUTYRYL-COA HYDROLASE, MITOCHONDRIAL"/>
    <property type="match status" value="1"/>
</dbReference>
<proteinExistence type="predicted"/>
<keyword evidence="6" id="KW-1185">Reference proteome</keyword>
<dbReference type="GO" id="GO:0003860">
    <property type="term" value="F:3-hydroxyisobutyryl-CoA hydrolase activity"/>
    <property type="evidence" value="ECO:0007669"/>
    <property type="project" value="UniProtKB-EC"/>
</dbReference>
<dbReference type="CDD" id="cd06558">
    <property type="entry name" value="crotonase-like"/>
    <property type="match status" value="1"/>
</dbReference>
<dbReference type="InterPro" id="IPR029045">
    <property type="entry name" value="ClpP/crotonase-like_dom_sf"/>
</dbReference>
<comment type="caution">
    <text evidence="5">The sequence shown here is derived from an EMBL/GenBank/DDBJ whole genome shotgun (WGS) entry which is preliminary data.</text>
</comment>
<dbReference type="NCBIfam" id="NF004127">
    <property type="entry name" value="PRK05617.1"/>
    <property type="match status" value="1"/>
</dbReference>
<reference evidence="5 6" key="1">
    <citation type="submission" date="2019-03" db="EMBL/GenBank/DDBJ databases">
        <title>Genomic Encyclopedia of Type Strains, Phase IV (KMG-IV): sequencing the most valuable type-strain genomes for metagenomic binning, comparative biology and taxonomic classification.</title>
        <authorList>
            <person name="Goeker M."/>
        </authorList>
    </citation>
    <scope>NUCLEOTIDE SEQUENCE [LARGE SCALE GENOMIC DNA]</scope>
    <source>
        <strain evidence="5 6">DSM 46770</strain>
    </source>
</reference>
<sequence length="356" mass="37495">MSTDNAVEVRCVVEGGLGRVTLNRPRAINALTTGMIRDIAAALAVWEHDDAVRAVLVEGAGERGLCAGADIRALHASARARDGLAEEFLREEYHLNARLRRYTKPVVAFMDGIVMGGGVGLSAHTAVRVVTERSRVGMPETDIGFLPDVGGTYLLSRTPGLLGAHAALTAARLGAADALLCGLADHYVTGDRLPGLAEAIAGGADPASAAAEAAVASGEPAGGVLEEARPWIDDCYDASTVAEVLERLRTRPEAAARRAAEEIEAKSPTSLAVTLRALNEARALADLEDCLNREYRITRALLETPDFLEGVRAAVIDKDRAPKWSPSALADVTAEEVEAFFAPRGPELGLAAPRPQ</sequence>
<dbReference type="SUPFAM" id="SSF52096">
    <property type="entry name" value="ClpP/crotonase"/>
    <property type="match status" value="1"/>
</dbReference>
<dbReference type="EMBL" id="SNYN01000013">
    <property type="protein sequence ID" value="TDQ50315.1"/>
    <property type="molecule type" value="Genomic_DNA"/>
</dbReference>
<accession>A0A4R6UXL2</accession>
<dbReference type="InterPro" id="IPR045004">
    <property type="entry name" value="ECH_dom"/>
</dbReference>
<dbReference type="PANTHER" id="PTHR43176">
    <property type="entry name" value="3-HYDROXYISOBUTYRYL-COA HYDROLASE-RELATED"/>
    <property type="match status" value="1"/>
</dbReference>
<dbReference type="InterPro" id="IPR032259">
    <property type="entry name" value="HIBYL-CoA-H"/>
</dbReference>